<keyword evidence="5" id="KW-0472">Membrane</keyword>
<dbReference type="Pfam" id="PF25198">
    <property type="entry name" value="Spore_GerAC_N"/>
    <property type="match status" value="1"/>
</dbReference>
<comment type="subcellular location">
    <subcellularLocation>
        <location evidence="1">Membrane</location>
        <topology evidence="1">Lipid-anchor</topology>
    </subcellularLocation>
</comment>
<protein>
    <submittedName>
        <fullName evidence="10">Ger(X)C family spore germination protein</fullName>
    </submittedName>
</protein>
<comment type="similarity">
    <text evidence="2">Belongs to the GerABKC lipoprotein family.</text>
</comment>
<evidence type="ECO:0000256" key="5">
    <source>
        <dbReference type="ARBA" id="ARBA00023136"/>
    </source>
</evidence>
<sequence>MKVKKWLTTVGIFFVTFPMLTGCWDKLEIEDRGTILGLAIDPIEDGSGQGITGPNARSDLSGYRLTAQVAIPGRIPLGPGEGSTGGGGTQRPVWVVSSTGKTIDDAVNNMQQELADKLFLGHLRVIIVNQKLARSVGIHDIQDFFRRNAEIRRLAWMVVSVGDANEAMEVAPKLERVPTLYLVGTMDHSVQLGKLPDVYLGNFWSTLSSKGQEPVLPLMQVSQDKVVSEGLAVFRSERMVGTLSPLETAAYMEIKNQRRAGYGVAVPMPGDPQHSVIAKGTNRQSVIKMRMENGKPTFDIYTFIEANIEEKTGRKPLDSVMSQVGREMERTLTDDQQAVITKMQKLHADVFGFGEYIRGRSPSYWTDILGESRQKWDQEFATTPIHVHVKVYMRRAGMSAH</sequence>
<dbReference type="InterPro" id="IPR038501">
    <property type="entry name" value="Spore_GerAC_C_sf"/>
</dbReference>
<dbReference type="NCBIfam" id="TIGR02887">
    <property type="entry name" value="spore_ger_x_C"/>
    <property type="match status" value="1"/>
</dbReference>
<evidence type="ECO:0000256" key="4">
    <source>
        <dbReference type="ARBA" id="ARBA00022729"/>
    </source>
</evidence>
<dbReference type="RefSeq" id="WP_268046322.1">
    <property type="nucleotide sequence ID" value="NZ_CP104064.1"/>
</dbReference>
<evidence type="ECO:0000313" key="10">
    <source>
        <dbReference type="EMBL" id="WAH38732.1"/>
    </source>
</evidence>
<evidence type="ECO:0000256" key="6">
    <source>
        <dbReference type="ARBA" id="ARBA00023139"/>
    </source>
</evidence>
<accession>A0ABY6Z7D5</accession>
<dbReference type="Proteomes" id="UP001164803">
    <property type="component" value="Chromosome"/>
</dbReference>
<keyword evidence="4" id="KW-0732">Signal</keyword>
<dbReference type="Pfam" id="PF05504">
    <property type="entry name" value="Spore_GerAC"/>
    <property type="match status" value="1"/>
</dbReference>
<evidence type="ECO:0000256" key="1">
    <source>
        <dbReference type="ARBA" id="ARBA00004635"/>
    </source>
</evidence>
<gene>
    <name evidence="10" type="ORF">NZD86_09760</name>
</gene>
<reference evidence="10" key="1">
    <citation type="submission" date="2022-08" db="EMBL/GenBank/DDBJ databases">
        <title>Alicyclobacillus dauci DSM2870, complete genome.</title>
        <authorList>
            <person name="Wang Q."/>
            <person name="Cai R."/>
            <person name="Wang Z."/>
        </authorList>
    </citation>
    <scope>NUCLEOTIDE SEQUENCE</scope>
    <source>
        <strain evidence="10">DSM 28700</strain>
    </source>
</reference>
<dbReference type="InterPro" id="IPR008844">
    <property type="entry name" value="Spore_GerAC-like"/>
</dbReference>
<dbReference type="EMBL" id="CP104064">
    <property type="protein sequence ID" value="WAH38732.1"/>
    <property type="molecule type" value="Genomic_DNA"/>
</dbReference>
<dbReference type="InterPro" id="IPR046953">
    <property type="entry name" value="Spore_GerAC-like_C"/>
</dbReference>
<evidence type="ECO:0000256" key="2">
    <source>
        <dbReference type="ARBA" id="ARBA00007886"/>
    </source>
</evidence>
<keyword evidence="7" id="KW-0449">Lipoprotein</keyword>
<organism evidence="10 11">
    <name type="scientific">Alicyclobacillus dauci</name>
    <dbReference type="NCBI Taxonomy" id="1475485"/>
    <lineage>
        <taxon>Bacteria</taxon>
        <taxon>Bacillati</taxon>
        <taxon>Bacillota</taxon>
        <taxon>Bacilli</taxon>
        <taxon>Bacillales</taxon>
        <taxon>Alicyclobacillaceae</taxon>
        <taxon>Alicyclobacillus</taxon>
    </lineage>
</organism>
<evidence type="ECO:0000313" key="11">
    <source>
        <dbReference type="Proteomes" id="UP001164803"/>
    </source>
</evidence>
<dbReference type="PANTHER" id="PTHR35789">
    <property type="entry name" value="SPORE GERMINATION PROTEIN B3"/>
    <property type="match status" value="1"/>
</dbReference>
<keyword evidence="6" id="KW-0564">Palmitate</keyword>
<keyword evidence="3" id="KW-0309">Germination</keyword>
<proteinExistence type="inferred from homology"/>
<name>A0ABY6Z7D5_9BACL</name>
<feature type="domain" description="Spore germination protein N-terminal" evidence="9">
    <location>
        <begin position="25"/>
        <end position="220"/>
    </location>
</feature>
<dbReference type="PANTHER" id="PTHR35789:SF1">
    <property type="entry name" value="SPORE GERMINATION PROTEIN B3"/>
    <property type="match status" value="1"/>
</dbReference>
<evidence type="ECO:0000259" key="8">
    <source>
        <dbReference type="Pfam" id="PF05504"/>
    </source>
</evidence>
<dbReference type="Gene3D" id="3.30.300.210">
    <property type="entry name" value="Nutrient germinant receptor protein C, domain 3"/>
    <property type="match status" value="1"/>
</dbReference>
<dbReference type="PROSITE" id="PS51257">
    <property type="entry name" value="PROKAR_LIPOPROTEIN"/>
    <property type="match status" value="1"/>
</dbReference>
<dbReference type="InterPro" id="IPR057336">
    <property type="entry name" value="GerAC_N"/>
</dbReference>
<evidence type="ECO:0000256" key="3">
    <source>
        <dbReference type="ARBA" id="ARBA00022544"/>
    </source>
</evidence>
<evidence type="ECO:0000259" key="9">
    <source>
        <dbReference type="Pfam" id="PF25198"/>
    </source>
</evidence>
<evidence type="ECO:0000256" key="7">
    <source>
        <dbReference type="ARBA" id="ARBA00023288"/>
    </source>
</evidence>
<keyword evidence="11" id="KW-1185">Reference proteome</keyword>
<feature type="domain" description="Spore germination GerAC-like C-terminal" evidence="8">
    <location>
        <begin position="229"/>
        <end position="397"/>
    </location>
</feature>